<organism evidence="6 7">
    <name type="scientific">Mytilus galloprovincialis</name>
    <name type="common">Mediterranean mussel</name>
    <dbReference type="NCBI Taxonomy" id="29158"/>
    <lineage>
        <taxon>Eukaryota</taxon>
        <taxon>Metazoa</taxon>
        <taxon>Spiralia</taxon>
        <taxon>Lophotrochozoa</taxon>
        <taxon>Mollusca</taxon>
        <taxon>Bivalvia</taxon>
        <taxon>Autobranchia</taxon>
        <taxon>Pteriomorphia</taxon>
        <taxon>Mytilida</taxon>
        <taxon>Mytiloidea</taxon>
        <taxon>Mytilidae</taxon>
        <taxon>Mytilinae</taxon>
        <taxon>Mytilus</taxon>
    </lineage>
</organism>
<dbReference type="SUPFAM" id="SSF51445">
    <property type="entry name" value="(Trans)glycosidases"/>
    <property type="match status" value="1"/>
</dbReference>
<dbReference type="InterPro" id="IPR036881">
    <property type="entry name" value="Glyco_hydro_3_C_sf"/>
</dbReference>
<dbReference type="InterPro" id="IPR002772">
    <property type="entry name" value="Glyco_hydro_3_C"/>
</dbReference>
<feature type="domain" description="Fibronectin type III-like" evidence="5">
    <location>
        <begin position="644"/>
        <end position="713"/>
    </location>
</feature>
<dbReference type="SUPFAM" id="SSF52279">
    <property type="entry name" value="Beta-D-glucan exohydrolase, C-terminal domain"/>
    <property type="match status" value="1"/>
</dbReference>
<dbReference type="InterPro" id="IPR026891">
    <property type="entry name" value="Fn3-like"/>
</dbReference>
<dbReference type="Pfam" id="PF14310">
    <property type="entry name" value="Fn3-like"/>
    <property type="match status" value="1"/>
</dbReference>
<dbReference type="PANTHER" id="PTHR42721">
    <property type="entry name" value="SUGAR HYDROLASE-RELATED"/>
    <property type="match status" value="1"/>
</dbReference>
<dbReference type="GO" id="GO:0045493">
    <property type="term" value="P:xylan catabolic process"/>
    <property type="evidence" value="ECO:0007669"/>
    <property type="project" value="InterPro"/>
</dbReference>
<dbReference type="InterPro" id="IPR017853">
    <property type="entry name" value="GH"/>
</dbReference>
<sequence length="748" mass="84252">MEDILILFVTTLALVIAVELPFRNTSLPWHDRVNDLINRLTIEEIMVQMSRGGSGPHGGPAPAIPRLKIDPWSWNTECLRGDGDSGNATAFPQALGLAATWSTDVIHKVSEATSIEVRAKYNFFRENKQYGDHKGISCFSPVVNIMRHPLWGRNQETYGEDPLLSGTLAYSFVQGLQGRNPRYVRTNAGCKHLDVHGGPENIPVSRFSFDAKVTERDWRLTFLPAFKKCVEAGTYSFMCSFNRINGVPACGNRKLLTDILRKELGFTGYVVSDQAAIENIIDYHHYTNNSIDTVALCVNAGCNLELSTNSEKPIYFSMLDAIKAGKLSKETVLESAKPLFYTRMKLGEFDPLKMNPYNYLDMSLVQSEDHRQIALDAAKKSFVLLKNNGSFLPLTKKLKRIAVLGPMANNVIQQFGNYNPNVMPMYTSTPLDSLKQLSDVTNFANGCKDNRCIHYSSSTVKSAVNNVDVIFICLGTGLELESEDNDRGSMELPVNQSQIVKDVIQFSGSTPIVLLLFNAGPLNITWMDEHPRIYSIMECFFPAQATGEAIKQVLTNSENNSNPAGRLPFTWYKYRNQIPSMTDYSMTQRTYRYFTGKPLYPFGYGLSYSKFYYYNAWMNPSIKAGTKQGIRIEVGNSGPYAGDEIVQIYLKWTNITQEMPNIQLVSFKRVHLEPQQVLNFLLFISPESMAVWDDKEGFVIEPGKIQLFIGGQQPGQSRVTSSNILTRHFTIEDRKVLNKYSERTNDIL</sequence>
<evidence type="ECO:0000313" key="7">
    <source>
        <dbReference type="Proteomes" id="UP000596742"/>
    </source>
</evidence>
<keyword evidence="2 6" id="KW-0378">Hydrolase</keyword>
<reference evidence="6" key="1">
    <citation type="submission" date="2018-11" db="EMBL/GenBank/DDBJ databases">
        <authorList>
            <person name="Alioto T."/>
            <person name="Alioto T."/>
        </authorList>
    </citation>
    <scope>NUCLEOTIDE SEQUENCE</scope>
</reference>
<dbReference type="Proteomes" id="UP000596742">
    <property type="component" value="Unassembled WGS sequence"/>
</dbReference>
<dbReference type="Gene3D" id="2.60.40.10">
    <property type="entry name" value="Immunoglobulins"/>
    <property type="match status" value="1"/>
</dbReference>
<protein>
    <submittedName>
        <fullName evidence="6">Beta-glucosidase</fullName>
        <ecNumber evidence="6">3.2.1.21</ecNumber>
    </submittedName>
</protein>
<dbReference type="EMBL" id="UYJE01002192">
    <property type="protein sequence ID" value="VDI08475.1"/>
    <property type="molecule type" value="Genomic_DNA"/>
</dbReference>
<dbReference type="Gene3D" id="3.20.20.300">
    <property type="entry name" value="Glycoside hydrolase, family 3, N-terminal domain"/>
    <property type="match status" value="1"/>
</dbReference>
<dbReference type="GO" id="GO:0046556">
    <property type="term" value="F:alpha-L-arabinofuranosidase activity"/>
    <property type="evidence" value="ECO:0007669"/>
    <property type="project" value="TreeGrafter"/>
</dbReference>
<dbReference type="EC" id="3.2.1.21" evidence="6"/>
<gene>
    <name evidence="6" type="ORF">MGAL_10B089932</name>
</gene>
<keyword evidence="3 6" id="KW-0326">Glycosidase</keyword>
<dbReference type="InterPro" id="IPR044993">
    <property type="entry name" value="BXL"/>
</dbReference>
<dbReference type="AlphaFoldDB" id="A0A8B6CQH5"/>
<name>A0A8B6CQH5_MYTGA</name>
<dbReference type="Pfam" id="PF00933">
    <property type="entry name" value="Glyco_hydro_3"/>
    <property type="match status" value="1"/>
</dbReference>
<evidence type="ECO:0000256" key="3">
    <source>
        <dbReference type="ARBA" id="ARBA00023295"/>
    </source>
</evidence>
<dbReference type="OrthoDB" id="47059at2759"/>
<accession>A0A8B6CQH5</accession>
<dbReference type="Pfam" id="PF01915">
    <property type="entry name" value="Glyco_hydro_3_C"/>
    <property type="match status" value="1"/>
</dbReference>
<evidence type="ECO:0000256" key="1">
    <source>
        <dbReference type="ARBA" id="ARBA00022729"/>
    </source>
</evidence>
<dbReference type="PRINTS" id="PR00133">
    <property type="entry name" value="GLHYDRLASE3"/>
</dbReference>
<evidence type="ECO:0000313" key="6">
    <source>
        <dbReference type="EMBL" id="VDI08475.1"/>
    </source>
</evidence>
<feature type="chain" id="PRO_5032738194" evidence="4">
    <location>
        <begin position="18"/>
        <end position="748"/>
    </location>
</feature>
<comment type="caution">
    <text evidence="6">The sequence shown here is derived from an EMBL/GenBank/DDBJ whole genome shotgun (WGS) entry which is preliminary data.</text>
</comment>
<dbReference type="GO" id="GO:0031222">
    <property type="term" value="P:arabinan catabolic process"/>
    <property type="evidence" value="ECO:0007669"/>
    <property type="project" value="TreeGrafter"/>
</dbReference>
<dbReference type="InterPro" id="IPR013783">
    <property type="entry name" value="Ig-like_fold"/>
</dbReference>
<keyword evidence="1 4" id="KW-0732">Signal</keyword>
<dbReference type="InterPro" id="IPR001764">
    <property type="entry name" value="Glyco_hydro_3_N"/>
</dbReference>
<dbReference type="InterPro" id="IPR036962">
    <property type="entry name" value="Glyco_hydro_3_N_sf"/>
</dbReference>
<evidence type="ECO:0000259" key="5">
    <source>
        <dbReference type="SMART" id="SM01217"/>
    </source>
</evidence>
<dbReference type="GO" id="GO:0009044">
    <property type="term" value="F:xylan 1,4-beta-xylosidase activity"/>
    <property type="evidence" value="ECO:0007669"/>
    <property type="project" value="InterPro"/>
</dbReference>
<dbReference type="Gene3D" id="3.40.50.1700">
    <property type="entry name" value="Glycoside hydrolase family 3 C-terminal domain"/>
    <property type="match status" value="1"/>
</dbReference>
<dbReference type="PANTHER" id="PTHR42721:SF42">
    <property type="entry name" value="FIBRONECTIN TYPE III-LIKE DOMAIN-CONTAINING PROTEIN"/>
    <property type="match status" value="1"/>
</dbReference>
<proteinExistence type="predicted"/>
<feature type="signal peptide" evidence="4">
    <location>
        <begin position="1"/>
        <end position="17"/>
    </location>
</feature>
<evidence type="ECO:0000256" key="2">
    <source>
        <dbReference type="ARBA" id="ARBA00022801"/>
    </source>
</evidence>
<dbReference type="SMART" id="SM01217">
    <property type="entry name" value="Fn3_like"/>
    <property type="match status" value="1"/>
</dbReference>
<dbReference type="GO" id="GO:0008422">
    <property type="term" value="F:beta-glucosidase activity"/>
    <property type="evidence" value="ECO:0007669"/>
    <property type="project" value="UniProtKB-EC"/>
</dbReference>
<keyword evidence="7" id="KW-1185">Reference proteome</keyword>
<evidence type="ECO:0000256" key="4">
    <source>
        <dbReference type="SAM" id="SignalP"/>
    </source>
</evidence>